<comment type="caution">
    <text evidence="1">The sequence shown here is derived from an EMBL/GenBank/DDBJ whole genome shotgun (WGS) entry which is preliminary data.</text>
</comment>
<dbReference type="SUPFAM" id="SSF101327">
    <property type="entry name" value="YgfB-like"/>
    <property type="match status" value="1"/>
</dbReference>
<reference evidence="1 2" key="1">
    <citation type="submission" date="2020-07" db="EMBL/GenBank/DDBJ databases">
        <title>Endozoicomonas sp. nov., isolated from sediment.</title>
        <authorList>
            <person name="Gu T."/>
        </authorList>
    </citation>
    <scope>NUCLEOTIDE SEQUENCE [LARGE SCALE GENOMIC DNA]</scope>
    <source>
        <strain evidence="1 2">SM1973</strain>
    </source>
</reference>
<sequence>MSQSQLEGFIFAISCCPDSHIGNSWQHQVLPKVQLQDASSVSCQLIGILDDLFSHTQQQVLDLTYQLPINCIPDANAISNFLPSSSFHQWSLGFMRGYLLTYELWRSFLTAEDHQDFSTAVFILGFFADQTIAEEVCQENNLGNFTKFCLLLLTKIPEAIDTVNRFSLDLHHAITAIEAPSASRNR</sequence>
<proteinExistence type="predicted"/>
<dbReference type="InterPro" id="IPR011978">
    <property type="entry name" value="YgfB-like"/>
</dbReference>
<evidence type="ECO:0000313" key="1">
    <source>
        <dbReference type="EMBL" id="NYZ66231.1"/>
    </source>
</evidence>
<dbReference type="AlphaFoldDB" id="A0A853I8M0"/>
<dbReference type="InterPro" id="IPR036255">
    <property type="entry name" value="YgfB-like_sf"/>
</dbReference>
<accession>A0A853I8M0</accession>
<name>A0A853I8M0_9GAMM</name>
<protein>
    <submittedName>
        <fullName evidence="1">UPF0149 family protein</fullName>
    </submittedName>
</protein>
<dbReference type="Gene3D" id="1.20.120.740">
    <property type="entry name" value="YgfB uncharacterised protein family UPF0149, PF03695"/>
    <property type="match status" value="1"/>
</dbReference>
<gene>
    <name evidence="1" type="ORF">H0A36_09425</name>
</gene>
<keyword evidence="2" id="KW-1185">Reference proteome</keyword>
<dbReference type="Proteomes" id="UP000569732">
    <property type="component" value="Unassembled WGS sequence"/>
</dbReference>
<dbReference type="Pfam" id="PF03695">
    <property type="entry name" value="UPF0149"/>
    <property type="match status" value="1"/>
</dbReference>
<organism evidence="1 2">
    <name type="scientific">Spartinivicinus marinus</name>
    <dbReference type="NCBI Taxonomy" id="2994442"/>
    <lineage>
        <taxon>Bacteria</taxon>
        <taxon>Pseudomonadati</taxon>
        <taxon>Pseudomonadota</taxon>
        <taxon>Gammaproteobacteria</taxon>
        <taxon>Oceanospirillales</taxon>
        <taxon>Zooshikellaceae</taxon>
        <taxon>Spartinivicinus</taxon>
    </lineage>
</organism>
<evidence type="ECO:0000313" key="2">
    <source>
        <dbReference type="Proteomes" id="UP000569732"/>
    </source>
</evidence>
<dbReference type="EMBL" id="JACCKB010000011">
    <property type="protein sequence ID" value="NYZ66231.1"/>
    <property type="molecule type" value="Genomic_DNA"/>
</dbReference>